<proteinExistence type="predicted"/>
<feature type="domain" description="Cache" evidence="7">
    <location>
        <begin position="44"/>
        <end position="259"/>
    </location>
</feature>
<evidence type="ECO:0000256" key="2">
    <source>
        <dbReference type="ARBA" id="ARBA00022475"/>
    </source>
</evidence>
<name>A0A267M708_9FIRM</name>
<dbReference type="InterPro" id="IPR029151">
    <property type="entry name" value="Sensor-like_sf"/>
</dbReference>
<evidence type="ECO:0000313" key="8">
    <source>
        <dbReference type="EMBL" id="PAB55384.1"/>
    </source>
</evidence>
<evidence type="ECO:0000313" key="9">
    <source>
        <dbReference type="Proteomes" id="UP000216024"/>
    </source>
</evidence>
<dbReference type="CDD" id="cd12914">
    <property type="entry name" value="PDC1_DGC_like"/>
    <property type="match status" value="1"/>
</dbReference>
<keyword evidence="9" id="KW-1185">Reference proteome</keyword>
<dbReference type="SUPFAM" id="SSF103190">
    <property type="entry name" value="Sensory domain-like"/>
    <property type="match status" value="1"/>
</dbReference>
<keyword evidence="2" id="KW-1003">Cell membrane</keyword>
<keyword evidence="3 6" id="KW-0812">Transmembrane</keyword>
<dbReference type="RefSeq" id="WP_176461975.1">
    <property type="nucleotide sequence ID" value="NZ_NIBG01000054.1"/>
</dbReference>
<feature type="non-terminal residue" evidence="8">
    <location>
        <position position="302"/>
    </location>
</feature>
<sequence>MKSLKYKIMTPVFVLSTIGILILSFFAHGIAKEIITSYVELAVEDKAEKLVSYVDHKLEAWEGQLELLASTDKAKKLDYEGFLKHIWDKKDLFKDHEVVLISDRKGDFIASDGTRGNVADRTYFNKALKGESAISAFSISKTTGNPIIVISVPIMDDYENVVGLVASTVNLYQVTDIINAEKLGDSGYAYIINSQGLTIAHPRKEFLLNDTLAKSESNTLREIIAKMKNGKEGIGYYNFEDIKKIIAFKPVKSVDWTIGMTASFDEVSENVSMLQNNILLIGIIIVISILTSLYFITNSLVK</sequence>
<keyword evidence="4 6" id="KW-1133">Transmembrane helix</keyword>
<comment type="subcellular location">
    <subcellularLocation>
        <location evidence="1">Cell membrane</location>
        <topology evidence="1">Multi-pass membrane protein</topology>
    </subcellularLocation>
</comment>
<reference evidence="8 9" key="1">
    <citation type="submission" date="2017-06" db="EMBL/GenBank/DDBJ databases">
        <title>Draft genome sequence of anaerobic fermentative bacterium Anaeromicrobium sediminis DY2726D isolated from West Pacific Ocean sediments.</title>
        <authorList>
            <person name="Zeng X."/>
        </authorList>
    </citation>
    <scope>NUCLEOTIDE SEQUENCE [LARGE SCALE GENOMIC DNA]</scope>
    <source>
        <strain evidence="8 9">DY2726D</strain>
    </source>
</reference>
<gene>
    <name evidence="8" type="ORF">CCE28_21755</name>
</gene>
<comment type="caution">
    <text evidence="8">The sequence shown here is derived from an EMBL/GenBank/DDBJ whole genome shotgun (WGS) entry which is preliminary data.</text>
</comment>
<accession>A0A267M708</accession>
<dbReference type="Pfam" id="PF02743">
    <property type="entry name" value="dCache_1"/>
    <property type="match status" value="1"/>
</dbReference>
<dbReference type="EMBL" id="NIBG01000054">
    <property type="protein sequence ID" value="PAB55384.1"/>
    <property type="molecule type" value="Genomic_DNA"/>
</dbReference>
<dbReference type="GO" id="GO:0005886">
    <property type="term" value="C:plasma membrane"/>
    <property type="evidence" value="ECO:0007669"/>
    <property type="project" value="UniProtKB-SubCell"/>
</dbReference>
<evidence type="ECO:0000256" key="6">
    <source>
        <dbReference type="SAM" id="Phobius"/>
    </source>
</evidence>
<feature type="transmembrane region" description="Helical" evidence="6">
    <location>
        <begin position="278"/>
        <end position="296"/>
    </location>
</feature>
<feature type="transmembrane region" description="Helical" evidence="6">
    <location>
        <begin position="12"/>
        <end position="31"/>
    </location>
</feature>
<dbReference type="AlphaFoldDB" id="A0A267M708"/>
<organism evidence="8 9">
    <name type="scientific">Anaeromicrobium sediminis</name>
    <dbReference type="NCBI Taxonomy" id="1478221"/>
    <lineage>
        <taxon>Bacteria</taxon>
        <taxon>Bacillati</taxon>
        <taxon>Bacillota</taxon>
        <taxon>Clostridia</taxon>
        <taxon>Peptostreptococcales</taxon>
        <taxon>Thermotaleaceae</taxon>
        <taxon>Anaeromicrobium</taxon>
    </lineage>
</organism>
<protein>
    <recommendedName>
        <fullName evidence="7">Cache domain-containing protein</fullName>
    </recommendedName>
</protein>
<keyword evidence="5 6" id="KW-0472">Membrane</keyword>
<evidence type="ECO:0000256" key="5">
    <source>
        <dbReference type="ARBA" id="ARBA00023136"/>
    </source>
</evidence>
<evidence type="ECO:0000256" key="3">
    <source>
        <dbReference type="ARBA" id="ARBA00022692"/>
    </source>
</evidence>
<evidence type="ECO:0000256" key="1">
    <source>
        <dbReference type="ARBA" id="ARBA00004651"/>
    </source>
</evidence>
<evidence type="ECO:0000259" key="7">
    <source>
        <dbReference type="Pfam" id="PF02743"/>
    </source>
</evidence>
<dbReference type="Gene3D" id="3.30.450.20">
    <property type="entry name" value="PAS domain"/>
    <property type="match status" value="1"/>
</dbReference>
<dbReference type="Proteomes" id="UP000216024">
    <property type="component" value="Unassembled WGS sequence"/>
</dbReference>
<dbReference type="CDD" id="cd12912">
    <property type="entry name" value="PDC2_MCP_like"/>
    <property type="match status" value="1"/>
</dbReference>
<evidence type="ECO:0000256" key="4">
    <source>
        <dbReference type="ARBA" id="ARBA00022989"/>
    </source>
</evidence>
<dbReference type="InterPro" id="IPR033479">
    <property type="entry name" value="dCache_1"/>
</dbReference>